<accession>A0A5N6TKN2</accession>
<dbReference type="InterPro" id="IPR036388">
    <property type="entry name" value="WH-like_DNA-bd_sf"/>
</dbReference>
<dbReference type="PROSITE" id="PS51683">
    <property type="entry name" value="SAM_OMT_II"/>
    <property type="match status" value="1"/>
</dbReference>
<evidence type="ECO:0000256" key="1">
    <source>
        <dbReference type="ARBA" id="ARBA00022603"/>
    </source>
</evidence>
<dbReference type="SUPFAM" id="SSF46785">
    <property type="entry name" value="Winged helix' DNA-binding domain"/>
    <property type="match status" value="1"/>
</dbReference>
<feature type="domain" description="O-methyltransferase C-terminal" evidence="4">
    <location>
        <begin position="289"/>
        <end position="457"/>
    </location>
</feature>
<name>A0A5N6TKN2_ASPAV</name>
<dbReference type="Pfam" id="PF08100">
    <property type="entry name" value="Dimerisation"/>
    <property type="match status" value="1"/>
</dbReference>
<dbReference type="GO" id="GO:0044550">
    <property type="term" value="P:secondary metabolite biosynthetic process"/>
    <property type="evidence" value="ECO:0007669"/>
    <property type="project" value="UniProtKB-ARBA"/>
</dbReference>
<dbReference type="Gene3D" id="3.40.50.150">
    <property type="entry name" value="Vaccinia Virus protein VP39"/>
    <property type="match status" value="1"/>
</dbReference>
<evidence type="ECO:0000259" key="4">
    <source>
        <dbReference type="Pfam" id="PF00891"/>
    </source>
</evidence>
<keyword evidence="3" id="KW-0949">S-adenosyl-L-methionine</keyword>
<evidence type="ECO:0000256" key="3">
    <source>
        <dbReference type="ARBA" id="ARBA00022691"/>
    </source>
</evidence>
<organism evidence="6 7">
    <name type="scientific">Aspergillus avenaceus</name>
    <dbReference type="NCBI Taxonomy" id="36643"/>
    <lineage>
        <taxon>Eukaryota</taxon>
        <taxon>Fungi</taxon>
        <taxon>Dikarya</taxon>
        <taxon>Ascomycota</taxon>
        <taxon>Pezizomycotina</taxon>
        <taxon>Eurotiomycetes</taxon>
        <taxon>Eurotiomycetidae</taxon>
        <taxon>Eurotiales</taxon>
        <taxon>Aspergillaceae</taxon>
        <taxon>Aspergillus</taxon>
        <taxon>Aspergillus subgen. Circumdati</taxon>
    </lineage>
</organism>
<keyword evidence="1 6" id="KW-0489">Methyltransferase</keyword>
<dbReference type="InterPro" id="IPR016461">
    <property type="entry name" value="COMT-like"/>
</dbReference>
<evidence type="ECO:0000256" key="2">
    <source>
        <dbReference type="ARBA" id="ARBA00022679"/>
    </source>
</evidence>
<sequence>MERQPRTPADAEKLLALSDLLHRAALTVKEEWAKEDFSGPLTADTPRLLPSSRLWEAQKTIEGIAGTLTELICEPNQRIQQIAPSYFESRALFIVTERRIPDLLAKAGSDGLDINTLADQTGIESRKLSRVMRNLCSIHVFNEVAENRFMNNRISAALAHNEGLCAYVQLYALSIYHASEYLARCLLGPTGASFDVRKTALQESLGIEVPLWEWMAEKIPIDSLCGDGPGYPGIPDANNWAVTGDENGLVNRPELGLFALGMTGGGNAQLVLHMSLVADFPWGELDDGVVVDVGGGVGGFVLQLLPVYPSLRFVIQDRAENVKIGETEVFPRQAPGAISSGRVRFQIHDFFDVNPIKGAAVYWLRGILHDWSDEYCVEILKAIKPSMGPKSKILLCDMVMNTTFGSPEISSAPFPLPANYGYHTRYCHGRDLAVMSIINGVERTPAELKDIVEKAGLQLKKVWEVRSVVGITEIGL</sequence>
<dbReference type="EMBL" id="ML742236">
    <property type="protein sequence ID" value="KAE8146903.1"/>
    <property type="molecule type" value="Genomic_DNA"/>
</dbReference>
<dbReference type="InterPro" id="IPR036390">
    <property type="entry name" value="WH_DNA-bd_sf"/>
</dbReference>
<dbReference type="PANTHER" id="PTHR43712:SF2">
    <property type="entry name" value="O-METHYLTRANSFERASE CICE"/>
    <property type="match status" value="1"/>
</dbReference>
<dbReference type="Pfam" id="PF00891">
    <property type="entry name" value="Methyltransf_2"/>
    <property type="match status" value="1"/>
</dbReference>
<dbReference type="GO" id="GO:0032259">
    <property type="term" value="P:methylation"/>
    <property type="evidence" value="ECO:0007669"/>
    <property type="project" value="UniProtKB-KW"/>
</dbReference>
<proteinExistence type="predicted"/>
<feature type="domain" description="O-methyltransferase dimerisation" evidence="5">
    <location>
        <begin position="83"/>
        <end position="159"/>
    </location>
</feature>
<dbReference type="GO" id="GO:0046983">
    <property type="term" value="F:protein dimerization activity"/>
    <property type="evidence" value="ECO:0007669"/>
    <property type="project" value="InterPro"/>
</dbReference>
<dbReference type="InterPro" id="IPR001077">
    <property type="entry name" value="COMT_C"/>
</dbReference>
<dbReference type="PANTHER" id="PTHR43712">
    <property type="entry name" value="PUTATIVE (AFU_ORTHOLOGUE AFUA_4G14580)-RELATED"/>
    <property type="match status" value="1"/>
</dbReference>
<dbReference type="InterPro" id="IPR029063">
    <property type="entry name" value="SAM-dependent_MTases_sf"/>
</dbReference>
<dbReference type="Gene3D" id="1.10.10.10">
    <property type="entry name" value="Winged helix-like DNA-binding domain superfamily/Winged helix DNA-binding domain"/>
    <property type="match status" value="1"/>
</dbReference>
<reference evidence="6 7" key="1">
    <citation type="submission" date="2019-04" db="EMBL/GenBank/DDBJ databases">
        <title>Friends and foes A comparative genomics study of 23 Aspergillus species from section Flavi.</title>
        <authorList>
            <consortium name="DOE Joint Genome Institute"/>
            <person name="Kjaerbolling I."/>
            <person name="Vesth T."/>
            <person name="Frisvad J.C."/>
            <person name="Nybo J.L."/>
            <person name="Theobald S."/>
            <person name="Kildgaard S."/>
            <person name="Isbrandt T."/>
            <person name="Kuo A."/>
            <person name="Sato A."/>
            <person name="Lyhne E.K."/>
            <person name="Kogle M.E."/>
            <person name="Wiebenga A."/>
            <person name="Kun R.S."/>
            <person name="Lubbers R.J."/>
            <person name="Makela M.R."/>
            <person name="Barry K."/>
            <person name="Chovatia M."/>
            <person name="Clum A."/>
            <person name="Daum C."/>
            <person name="Haridas S."/>
            <person name="He G."/>
            <person name="LaButti K."/>
            <person name="Lipzen A."/>
            <person name="Mondo S."/>
            <person name="Riley R."/>
            <person name="Salamov A."/>
            <person name="Simmons B.A."/>
            <person name="Magnuson J.K."/>
            <person name="Henrissat B."/>
            <person name="Mortensen U.H."/>
            <person name="Larsen T.O."/>
            <person name="Devries R.P."/>
            <person name="Grigoriev I.V."/>
            <person name="Machida M."/>
            <person name="Baker S.E."/>
            <person name="Andersen M.R."/>
        </authorList>
    </citation>
    <scope>NUCLEOTIDE SEQUENCE [LARGE SCALE GENOMIC DNA]</scope>
    <source>
        <strain evidence="6 7">IBT 18842</strain>
    </source>
</reference>
<keyword evidence="2 6" id="KW-0808">Transferase</keyword>
<keyword evidence="7" id="KW-1185">Reference proteome</keyword>
<dbReference type="AlphaFoldDB" id="A0A5N6TKN2"/>
<dbReference type="GO" id="GO:0008171">
    <property type="term" value="F:O-methyltransferase activity"/>
    <property type="evidence" value="ECO:0007669"/>
    <property type="project" value="InterPro"/>
</dbReference>
<evidence type="ECO:0000259" key="5">
    <source>
        <dbReference type="Pfam" id="PF08100"/>
    </source>
</evidence>
<dbReference type="Proteomes" id="UP000325780">
    <property type="component" value="Unassembled WGS sequence"/>
</dbReference>
<protein>
    <submittedName>
        <fullName evidence="6">S-adenosyl-L-methionine-dependent methyltransferase</fullName>
    </submittedName>
</protein>
<gene>
    <name evidence="6" type="ORF">BDV25DRAFT_132531</name>
</gene>
<dbReference type="SUPFAM" id="SSF53335">
    <property type="entry name" value="S-adenosyl-L-methionine-dependent methyltransferases"/>
    <property type="match status" value="1"/>
</dbReference>
<dbReference type="InterPro" id="IPR012967">
    <property type="entry name" value="COMT_dimerisation"/>
</dbReference>
<evidence type="ECO:0000313" key="7">
    <source>
        <dbReference type="Proteomes" id="UP000325780"/>
    </source>
</evidence>
<evidence type="ECO:0000313" key="6">
    <source>
        <dbReference type="EMBL" id="KAE8146903.1"/>
    </source>
</evidence>
<dbReference type="OrthoDB" id="1606438at2759"/>